<dbReference type="Proteomes" id="UP001249851">
    <property type="component" value="Unassembled WGS sequence"/>
</dbReference>
<proteinExistence type="predicted"/>
<reference evidence="3" key="2">
    <citation type="journal article" date="2023" name="Science">
        <title>Genomic signatures of disease resistance in endangered staghorn corals.</title>
        <authorList>
            <person name="Vollmer S.V."/>
            <person name="Selwyn J.D."/>
            <person name="Despard B.A."/>
            <person name="Roesel C.L."/>
        </authorList>
    </citation>
    <scope>NUCLEOTIDE SEQUENCE</scope>
    <source>
        <strain evidence="3">K2</strain>
    </source>
</reference>
<reference evidence="3" key="1">
    <citation type="journal article" date="2023" name="G3 (Bethesda)">
        <title>Whole genome assembly and annotation of the endangered Caribbean coral Acropora cervicornis.</title>
        <authorList>
            <person name="Selwyn J.D."/>
            <person name="Vollmer S.V."/>
        </authorList>
    </citation>
    <scope>NUCLEOTIDE SEQUENCE</scope>
    <source>
        <strain evidence="3">K2</strain>
    </source>
</reference>
<protein>
    <recommendedName>
        <fullName evidence="5">DUF4124 domain-containing protein</fullName>
    </recommendedName>
</protein>
<accession>A0AAD9V917</accession>
<name>A0AAD9V917_ACRCE</name>
<evidence type="ECO:0000256" key="1">
    <source>
        <dbReference type="SAM" id="MobiDB-lite"/>
    </source>
</evidence>
<evidence type="ECO:0008006" key="5">
    <source>
        <dbReference type="Google" id="ProtNLM"/>
    </source>
</evidence>
<feature type="region of interest" description="Disordered" evidence="1">
    <location>
        <begin position="127"/>
        <end position="147"/>
    </location>
</feature>
<evidence type="ECO:0000256" key="2">
    <source>
        <dbReference type="SAM" id="SignalP"/>
    </source>
</evidence>
<feature type="region of interest" description="Disordered" evidence="1">
    <location>
        <begin position="199"/>
        <end position="230"/>
    </location>
</feature>
<dbReference type="EMBL" id="JARQWQ010000019">
    <property type="protein sequence ID" value="KAK2565714.1"/>
    <property type="molecule type" value="Genomic_DNA"/>
</dbReference>
<evidence type="ECO:0000313" key="4">
    <source>
        <dbReference type="Proteomes" id="UP001249851"/>
    </source>
</evidence>
<keyword evidence="2" id="KW-0732">Signal</keyword>
<feature type="signal peptide" evidence="2">
    <location>
        <begin position="1"/>
        <end position="25"/>
    </location>
</feature>
<dbReference type="AlphaFoldDB" id="A0AAD9V917"/>
<sequence length="230" mass="26472">MIANKTRMTKLTAFFLAWSCSFCCAVQVFAKDAQGKVTWKDSPVWRDRSVVPTPQLNDVVAYKKRGQIPHVYPEVVNHVYVGPRSDLRKEKDSNRKKNLIQRIFFSMPVGAQLPLYYTNQQVTKSQKKSAVASSEVPDNESSRYFSEKPNSAFRSDTWGLQQSFGEMKYHGIGGEYLRPRTINRYRIIKNKEQFFKRPSRTQGLLNEKNAKKSGLPKGIESNYPSPWLPL</sequence>
<organism evidence="3 4">
    <name type="scientific">Acropora cervicornis</name>
    <name type="common">Staghorn coral</name>
    <dbReference type="NCBI Taxonomy" id="6130"/>
    <lineage>
        <taxon>Eukaryota</taxon>
        <taxon>Metazoa</taxon>
        <taxon>Cnidaria</taxon>
        <taxon>Anthozoa</taxon>
        <taxon>Hexacorallia</taxon>
        <taxon>Scleractinia</taxon>
        <taxon>Astrocoeniina</taxon>
        <taxon>Acroporidae</taxon>
        <taxon>Acropora</taxon>
    </lineage>
</organism>
<keyword evidence="4" id="KW-1185">Reference proteome</keyword>
<evidence type="ECO:0000313" key="3">
    <source>
        <dbReference type="EMBL" id="KAK2565714.1"/>
    </source>
</evidence>
<comment type="caution">
    <text evidence="3">The sequence shown here is derived from an EMBL/GenBank/DDBJ whole genome shotgun (WGS) entry which is preliminary data.</text>
</comment>
<gene>
    <name evidence="3" type="ORF">P5673_010890</name>
</gene>
<feature type="chain" id="PRO_5042281512" description="DUF4124 domain-containing protein" evidence="2">
    <location>
        <begin position="26"/>
        <end position="230"/>
    </location>
</feature>